<sequence length="339" mass="38663">METLKKGDCSIEYVEKFLCGIAGRFRERSSFHPEPMLSALLCICAKSYPDLFRKVTVFEAFGELLRSCPVSKGSFQAHSNLCCLICSVMMESWKEQNEWPEIFAKAYLDDALSERSWVDRQESKAFVKAILASFGTLLPSDTAWNALLVHEEETFGQDVTDLASIVSSSDTTHGNGYTVPNRFLERIEQVRLYVTEIFHEWWMRRADTIPKKVFLTIAACTGFFEVRLSASQRLDNWLQNSRVPWAVAWLLISIWRNSIEFNQHDQEVIGHLCRIRLKSKAFTHVFSLAVKESFLADTSKATALLSFALRNELSSNRASSHVNIIGVCFQNYEVLSTQV</sequence>
<protein>
    <submittedName>
        <fullName evidence="2">DUF3677 domain containing protein</fullName>
    </submittedName>
</protein>
<gene>
    <name evidence="2" type="ORF">TTRE_0000830401</name>
</gene>
<reference evidence="2" key="2">
    <citation type="submission" date="2014-03" db="EMBL/GenBank/DDBJ databases">
        <title>The whipworm genome and dual-species transcriptomics of an intimate host-pathogen interaction.</title>
        <authorList>
            <person name="Foth B.J."/>
            <person name="Tsai I.J."/>
            <person name="Reid A.J."/>
            <person name="Bancroft A.J."/>
            <person name="Nichol S."/>
            <person name="Tracey A."/>
            <person name="Holroyd N."/>
            <person name="Cotton J.A."/>
            <person name="Stanley E.J."/>
            <person name="Zarowiecki M."/>
            <person name="Liu J.Z."/>
            <person name="Huckvale T."/>
            <person name="Cooper P.J."/>
            <person name="Grencis R.K."/>
            <person name="Berriman M."/>
        </authorList>
    </citation>
    <scope>NUCLEOTIDE SEQUENCE [LARGE SCALE GENOMIC DNA]</scope>
</reference>
<feature type="domain" description="Integrator complex subunit 1 RPB2-binding" evidence="1">
    <location>
        <begin position="191"/>
        <end position="337"/>
    </location>
</feature>
<evidence type="ECO:0000259" key="1">
    <source>
        <dbReference type="Pfam" id="PF12432"/>
    </source>
</evidence>
<dbReference type="OrthoDB" id="19938at2759"/>
<dbReference type="InterPro" id="IPR022145">
    <property type="entry name" value="INTS1_RPB2-bd"/>
</dbReference>
<dbReference type="InterPro" id="IPR038902">
    <property type="entry name" value="INTS1"/>
</dbReference>
<reference evidence="2" key="1">
    <citation type="submission" date="2014-01" db="EMBL/GenBank/DDBJ databases">
        <authorList>
            <person name="Aslett M."/>
        </authorList>
    </citation>
    <scope>NUCLEOTIDE SEQUENCE</scope>
</reference>
<dbReference type="Pfam" id="PF12432">
    <property type="entry name" value="INTS1_RP2B-bd"/>
    <property type="match status" value="1"/>
</dbReference>
<keyword evidence="3" id="KW-1185">Reference proteome</keyword>
<dbReference type="PANTHER" id="PTHR21224:SF1">
    <property type="entry name" value="INTEGRATOR COMPLEX SUBUNIT 1"/>
    <property type="match status" value="1"/>
</dbReference>
<accession>A0A077ZHT1</accession>
<proteinExistence type="predicted"/>
<name>A0A077ZHT1_TRITR</name>
<dbReference type="Proteomes" id="UP000030665">
    <property type="component" value="Unassembled WGS sequence"/>
</dbReference>
<dbReference type="PANTHER" id="PTHR21224">
    <property type="entry name" value="INTEGRATOR COMPLEX SUBUNIT 1"/>
    <property type="match status" value="1"/>
</dbReference>
<dbReference type="EMBL" id="HG806799">
    <property type="protein sequence ID" value="CDW59957.1"/>
    <property type="molecule type" value="Genomic_DNA"/>
</dbReference>
<evidence type="ECO:0000313" key="3">
    <source>
        <dbReference type="Proteomes" id="UP000030665"/>
    </source>
</evidence>
<evidence type="ECO:0000313" key="2">
    <source>
        <dbReference type="EMBL" id="CDW59957.1"/>
    </source>
</evidence>
<organism evidence="2 3">
    <name type="scientific">Trichuris trichiura</name>
    <name type="common">Whipworm</name>
    <name type="synonym">Trichocephalus trichiurus</name>
    <dbReference type="NCBI Taxonomy" id="36087"/>
    <lineage>
        <taxon>Eukaryota</taxon>
        <taxon>Metazoa</taxon>
        <taxon>Ecdysozoa</taxon>
        <taxon>Nematoda</taxon>
        <taxon>Enoplea</taxon>
        <taxon>Dorylaimia</taxon>
        <taxon>Trichinellida</taxon>
        <taxon>Trichuridae</taxon>
        <taxon>Trichuris</taxon>
    </lineage>
</organism>
<dbReference type="GO" id="GO:0032039">
    <property type="term" value="C:integrator complex"/>
    <property type="evidence" value="ECO:0007669"/>
    <property type="project" value="InterPro"/>
</dbReference>
<dbReference type="STRING" id="36087.A0A077ZHT1"/>
<dbReference type="GO" id="GO:0034474">
    <property type="term" value="P:U2 snRNA 3'-end processing"/>
    <property type="evidence" value="ECO:0007669"/>
    <property type="project" value="InterPro"/>
</dbReference>
<dbReference type="AlphaFoldDB" id="A0A077ZHT1"/>